<name>A0ABU0JMF8_9HYPH</name>
<protein>
    <submittedName>
        <fullName evidence="1">Uncharacterized protein</fullName>
    </submittedName>
</protein>
<accession>A0ABU0JMF8</accession>
<proteinExistence type="predicted"/>
<dbReference type="EMBL" id="JAUSVX010000047">
    <property type="protein sequence ID" value="MDQ0475481.1"/>
    <property type="molecule type" value="Genomic_DNA"/>
</dbReference>
<dbReference type="Proteomes" id="UP001242480">
    <property type="component" value="Unassembled WGS sequence"/>
</dbReference>
<organism evidence="1 2">
    <name type="scientific">Labrys wisconsinensis</name>
    <dbReference type="NCBI Taxonomy" id="425677"/>
    <lineage>
        <taxon>Bacteria</taxon>
        <taxon>Pseudomonadati</taxon>
        <taxon>Pseudomonadota</taxon>
        <taxon>Alphaproteobacteria</taxon>
        <taxon>Hyphomicrobiales</taxon>
        <taxon>Xanthobacteraceae</taxon>
        <taxon>Labrys</taxon>
    </lineage>
</organism>
<gene>
    <name evidence="1" type="ORF">QO011_008531</name>
</gene>
<sequence length="84" mass="9277">MSTLEHELIKTIVKYNRKQVEKSSYDPTALGKYVIKLERALTNIEGGTPVTISLAEKFTGHLLAALVKAAEPFEKAHPQLRSVG</sequence>
<keyword evidence="2" id="KW-1185">Reference proteome</keyword>
<comment type="caution">
    <text evidence="1">The sequence shown here is derived from an EMBL/GenBank/DDBJ whole genome shotgun (WGS) entry which is preliminary data.</text>
</comment>
<evidence type="ECO:0000313" key="1">
    <source>
        <dbReference type="EMBL" id="MDQ0475481.1"/>
    </source>
</evidence>
<reference evidence="1 2" key="1">
    <citation type="submission" date="2023-07" db="EMBL/GenBank/DDBJ databases">
        <title>Genomic Encyclopedia of Type Strains, Phase IV (KMG-IV): sequencing the most valuable type-strain genomes for metagenomic binning, comparative biology and taxonomic classification.</title>
        <authorList>
            <person name="Goeker M."/>
        </authorList>
    </citation>
    <scope>NUCLEOTIDE SEQUENCE [LARGE SCALE GENOMIC DNA]</scope>
    <source>
        <strain evidence="1 2">DSM 19619</strain>
    </source>
</reference>
<dbReference type="RefSeq" id="WP_307286747.1">
    <property type="nucleotide sequence ID" value="NZ_JAUSVX010000047.1"/>
</dbReference>
<evidence type="ECO:0000313" key="2">
    <source>
        <dbReference type="Proteomes" id="UP001242480"/>
    </source>
</evidence>